<gene>
    <name evidence="4" type="ORF">KQ656_02095</name>
    <name evidence="5" type="ORF">PYH69_01545</name>
</gene>
<evidence type="ECO:0000256" key="1">
    <source>
        <dbReference type="ARBA" id="ARBA00022679"/>
    </source>
</evidence>
<evidence type="ECO:0000313" key="7">
    <source>
        <dbReference type="Proteomes" id="UP001223261"/>
    </source>
</evidence>
<reference evidence="4 6" key="1">
    <citation type="submission" date="2021-06" db="EMBL/GenBank/DDBJ databases">
        <title>Staphylococcus lentus K169 genome sequencing.</title>
        <authorList>
            <person name="Sundareshan S."/>
            <person name="Akhila D.S."/>
            <person name="Prachi D."/>
            <person name="Sivakumar R."/>
            <person name="Rajendhran J."/>
            <person name="Isloor S."/>
            <person name="Hegde N.R."/>
        </authorList>
    </citation>
    <scope>NUCLEOTIDE SEQUENCE [LARGE SCALE GENOMIC DNA]</scope>
    <source>
        <strain evidence="4 6">K169</strain>
    </source>
</reference>
<name>A0AAP1RPI6_MAMLE</name>
<dbReference type="EMBL" id="CP118848">
    <property type="protein sequence ID" value="WHI60337.1"/>
    <property type="molecule type" value="Genomic_DNA"/>
</dbReference>
<dbReference type="CDD" id="cd04301">
    <property type="entry name" value="NAT_SF"/>
    <property type="match status" value="1"/>
</dbReference>
<sequence length="158" mass="18097">MTKVRKATVGDYSGIKNVASKAWYDTYTNIYTASTVTAFLNASYSKEMIEKRINDSDFYVAEEDGKIIGFANFIKGTELYLSSHYVLPEAQRDGYGKALLYKGLNSYKGEYHEVYLEVDGKNDIGIAFYKKEGFEVVREYEELLFGETMHTTLMKKTF</sequence>
<reference evidence="5" key="2">
    <citation type="journal article" date="2023" name="Antibiotics">
        <title>Prevalence and Molecular Characterization of Methicillin-Resistant Staphylococci (MRS) and Mammaliicocci (MRM) in Dromedary Camels from Algeria: First Detection of SCCmec-mecC Hybrid in Methicillin-Resistant Mammaliicoccus lentus.</title>
        <authorList>
            <person name="Belhout C."/>
            <person name="Boyen F."/>
            <person name="Vereecke N."/>
            <person name="Theuns S."/>
            <person name="Taibi N."/>
            <person name="Stegger M."/>
            <person name="de la Fe-Rodriguez P.Y."/>
            <person name="Bouayad L."/>
            <person name="Elgroud R."/>
            <person name="Butaye P."/>
        </authorList>
    </citation>
    <scope>NUCLEOTIDE SEQUENCE</scope>
    <source>
        <strain evidence="5">7048</strain>
    </source>
</reference>
<dbReference type="AlphaFoldDB" id="A0AAP1RPI6"/>
<keyword evidence="2" id="KW-0012">Acyltransferase</keyword>
<dbReference type="SUPFAM" id="SSF55729">
    <property type="entry name" value="Acyl-CoA N-acyltransferases (Nat)"/>
    <property type="match status" value="1"/>
</dbReference>
<protein>
    <submittedName>
        <fullName evidence="5">GNAT family N-acetyltransferase</fullName>
    </submittedName>
</protein>
<accession>A0AAP1RPI6</accession>
<dbReference type="InterPro" id="IPR050832">
    <property type="entry name" value="Bact_Acetyltransf"/>
</dbReference>
<evidence type="ECO:0000313" key="6">
    <source>
        <dbReference type="Proteomes" id="UP000770161"/>
    </source>
</evidence>
<keyword evidence="1" id="KW-0808">Transferase</keyword>
<dbReference type="RefSeq" id="WP_016999461.1">
    <property type="nucleotide sequence ID" value="NZ_CABIVY010000001.1"/>
</dbReference>
<dbReference type="GeneID" id="99677820"/>
<organism evidence="5 7">
    <name type="scientific">Mammaliicoccus lentus</name>
    <name type="common">Staphylococcus lentus</name>
    <dbReference type="NCBI Taxonomy" id="42858"/>
    <lineage>
        <taxon>Bacteria</taxon>
        <taxon>Bacillati</taxon>
        <taxon>Bacillota</taxon>
        <taxon>Bacilli</taxon>
        <taxon>Bacillales</taxon>
        <taxon>Staphylococcaceae</taxon>
        <taxon>Mammaliicoccus</taxon>
    </lineage>
</organism>
<evidence type="ECO:0000313" key="4">
    <source>
        <dbReference type="EMBL" id="MBU6112726.1"/>
    </source>
</evidence>
<evidence type="ECO:0000259" key="3">
    <source>
        <dbReference type="PROSITE" id="PS51186"/>
    </source>
</evidence>
<dbReference type="Pfam" id="PF00583">
    <property type="entry name" value="Acetyltransf_1"/>
    <property type="match status" value="1"/>
</dbReference>
<feature type="domain" description="N-acetyltransferase" evidence="3">
    <location>
        <begin position="2"/>
        <end position="158"/>
    </location>
</feature>
<dbReference type="Gene3D" id="3.40.630.30">
    <property type="match status" value="1"/>
</dbReference>
<dbReference type="PROSITE" id="PS51186">
    <property type="entry name" value="GNAT"/>
    <property type="match status" value="1"/>
</dbReference>
<dbReference type="GO" id="GO:0016747">
    <property type="term" value="F:acyltransferase activity, transferring groups other than amino-acyl groups"/>
    <property type="evidence" value="ECO:0007669"/>
    <property type="project" value="InterPro"/>
</dbReference>
<dbReference type="InterPro" id="IPR016181">
    <property type="entry name" value="Acyl_CoA_acyltransferase"/>
</dbReference>
<dbReference type="EMBL" id="JAHLZN010000002">
    <property type="protein sequence ID" value="MBU6112726.1"/>
    <property type="molecule type" value="Genomic_DNA"/>
</dbReference>
<dbReference type="InterPro" id="IPR000182">
    <property type="entry name" value="GNAT_dom"/>
</dbReference>
<evidence type="ECO:0000256" key="2">
    <source>
        <dbReference type="ARBA" id="ARBA00023315"/>
    </source>
</evidence>
<proteinExistence type="predicted"/>
<dbReference type="Proteomes" id="UP000770161">
    <property type="component" value="Unassembled WGS sequence"/>
</dbReference>
<evidence type="ECO:0000313" key="5">
    <source>
        <dbReference type="EMBL" id="WHI60337.1"/>
    </source>
</evidence>
<dbReference type="Proteomes" id="UP001223261">
    <property type="component" value="Chromosome"/>
</dbReference>
<keyword evidence="6" id="KW-1185">Reference proteome</keyword>
<dbReference type="PANTHER" id="PTHR43877">
    <property type="entry name" value="AMINOALKYLPHOSPHONATE N-ACETYLTRANSFERASE-RELATED-RELATED"/>
    <property type="match status" value="1"/>
</dbReference>